<dbReference type="PANTHER" id="PTHR45913:SF20">
    <property type="entry name" value="GENERAL TRANSCRIPTION FACTOR II-I REPEAT DOMAIN-CONTAINING PROTEIN 2"/>
    <property type="match status" value="1"/>
</dbReference>
<name>A0A3Q0FZ19_ALLSI</name>
<evidence type="ECO:0000313" key="2">
    <source>
        <dbReference type="RefSeq" id="XP_025051360.1"/>
    </source>
</evidence>
<evidence type="ECO:0000313" key="3">
    <source>
        <dbReference type="RefSeq" id="XP_025051361.1"/>
    </source>
</evidence>
<gene>
    <name evidence="2 3" type="primary">LOC102380800</name>
</gene>
<dbReference type="RefSeq" id="XP_025051360.1">
    <property type="nucleotide sequence ID" value="XM_025195575.1"/>
</dbReference>
<sequence length="538" mass="60888">MAKHVSKKRKIKEENNRFPEHWEVDYTEQLSSAAASYAVTLQLAKAKKPYSDGDLVKKCAIEMARAFGDENMVKNFETVSLSHQTVAQRIEDMSNQVCEKLLYNVKKCRYFSLSLAEITDQTDTSQLLIFIRTVEEDFSVKEELLSLVSLHDTTKGTDIFEALQKSVSEYGGFEKCTCIATDGGRAVIGSEFGLSDLLKKSGVTCPMIHCVIRQESLCGKWVKQAEAVKVVVKVTSLICGGNKSLLNSKFHSFLEEMQSVYGDLPLDSEIHWLSAGKVLIKFFALRKEIPVFLKEQVKTDTTELEERFLSPQFLAELAFLTDTTTHLNELNLKLQSKNNTISDLFGCVNGFRRKLKLFKVGLEKGDLIHFPSCKELEKEMENFEGVNFLEFSSNVDAMVKEFDNRFTELELLKNTLMLFNNPLGSVLENQSSKIQLELCDLQADPFLAGRREIGQDFFKLIPENRFPHLRDLGLKIVSMFGSMYLCESAFSTMKSIKSQYLCSLTDEALTRSLRLALTEESVDIGPLVQKMEGPQFSH</sequence>
<evidence type="ECO:0000313" key="1">
    <source>
        <dbReference type="Proteomes" id="UP000189705"/>
    </source>
</evidence>
<proteinExistence type="predicted"/>
<dbReference type="GeneID" id="102380800"/>
<dbReference type="SUPFAM" id="SSF53098">
    <property type="entry name" value="Ribonuclease H-like"/>
    <property type="match status" value="1"/>
</dbReference>
<dbReference type="InterPro" id="IPR012337">
    <property type="entry name" value="RNaseH-like_sf"/>
</dbReference>
<dbReference type="KEGG" id="asn:102380800"/>
<keyword evidence="1" id="KW-1185">Reference proteome</keyword>
<dbReference type="RefSeq" id="XP_025051361.1">
    <property type="nucleotide sequence ID" value="XM_025195576.1"/>
</dbReference>
<protein>
    <submittedName>
        <fullName evidence="2 3">General transcription factor II-I repeat domain-containing protein 2A-like</fullName>
    </submittedName>
</protein>
<organism evidence="1 2">
    <name type="scientific">Alligator sinensis</name>
    <name type="common">Chinese alligator</name>
    <dbReference type="NCBI Taxonomy" id="38654"/>
    <lineage>
        <taxon>Eukaryota</taxon>
        <taxon>Metazoa</taxon>
        <taxon>Chordata</taxon>
        <taxon>Craniata</taxon>
        <taxon>Vertebrata</taxon>
        <taxon>Euteleostomi</taxon>
        <taxon>Archelosauria</taxon>
        <taxon>Archosauria</taxon>
        <taxon>Crocodylia</taxon>
        <taxon>Alligatoridae</taxon>
        <taxon>Alligatorinae</taxon>
        <taxon>Alligator</taxon>
    </lineage>
</organism>
<reference evidence="2 3" key="1">
    <citation type="submission" date="2025-04" db="UniProtKB">
        <authorList>
            <consortium name="RefSeq"/>
        </authorList>
    </citation>
    <scope>IDENTIFICATION</scope>
</reference>
<dbReference type="PANTHER" id="PTHR45913">
    <property type="entry name" value="EPM2A-INTERACTING PROTEIN 1"/>
    <property type="match status" value="1"/>
</dbReference>
<dbReference type="Proteomes" id="UP000189705">
    <property type="component" value="Unplaced"/>
</dbReference>
<accession>A0A3Q0FZ19</accession>
<dbReference type="AlphaFoldDB" id="A0A3Q0FZ19"/>